<dbReference type="PANTHER" id="PTHR34407:SF1">
    <property type="entry name" value="SGNH HYDROLASE-TYPE ESTERASE DOMAIN-CONTAINING PROTEIN"/>
    <property type="match status" value="1"/>
</dbReference>
<accession>A0A1Y2FTH0</accession>
<protein>
    <recommendedName>
        <fullName evidence="4">SGNH hydrolase-type esterase domain-containing protein</fullName>
    </recommendedName>
</protein>
<gene>
    <name evidence="2" type="ORF">BCR35DRAFT_351547</name>
</gene>
<evidence type="ECO:0000313" key="2">
    <source>
        <dbReference type="EMBL" id="ORY85985.1"/>
    </source>
</evidence>
<keyword evidence="3" id="KW-1185">Reference proteome</keyword>
<sequence>MLFFSEESPLTEVPLSPKPIYQGQWSPRLPHPHKKVQRSPLKTALVGGSLFAALLLLGWRLHGPSSSPTATTSTTPSHLSALSAYFRPAAAPSPPSCPPPSTLSPSPAPALAPTSSATASCEPCISDPSNPLCVYGMDNIRLSRSFEGSGHRVRKVLEKALRGEVVRIGVLGASVTAGHGLDGKQKWQDRFFEDFVKMFPNAEIYDGAASGMNSAFFGYCFDSLVPRDLDLYLLELDVNNVSLPLLSSSLPAADLHFLRRSQEMIDDTFAYDDTLFRGLLGLPQEPAVIRVSVFALAFEDLARGLVSNLLMSNFFDVPIISVRNFLLPHLIANPDEIPRFFSKDWEGKPDLRHISHLSHQALGDMLALYMKEKTCETKRRLAHPPPPADVDSPWPPGNALGDIPRLYLWEAVSSVLDGRRRRARQDGRCFQFGSSFYFRLQPHRRRLASSGTHSHLPDPRRNVDRWSRLPHLGRSSAVRGLKPGGMIEHVAYET</sequence>
<dbReference type="InParanoid" id="A0A1Y2FTH0"/>
<comment type="caution">
    <text evidence="2">The sequence shown here is derived from an EMBL/GenBank/DDBJ whole genome shotgun (WGS) entry which is preliminary data.</text>
</comment>
<reference evidence="2 3" key="1">
    <citation type="submission" date="2016-07" db="EMBL/GenBank/DDBJ databases">
        <title>Pervasive Adenine N6-methylation of Active Genes in Fungi.</title>
        <authorList>
            <consortium name="DOE Joint Genome Institute"/>
            <person name="Mondo S.J."/>
            <person name="Dannebaum R.O."/>
            <person name="Kuo R.C."/>
            <person name="Labutti K."/>
            <person name="Haridas S."/>
            <person name="Kuo A."/>
            <person name="Salamov A."/>
            <person name="Ahrendt S.R."/>
            <person name="Lipzen A."/>
            <person name="Sullivan W."/>
            <person name="Andreopoulos W.B."/>
            <person name="Clum A."/>
            <person name="Lindquist E."/>
            <person name="Daum C."/>
            <person name="Ramamoorthy G.K."/>
            <person name="Gryganskyi A."/>
            <person name="Culley D."/>
            <person name="Magnuson J.K."/>
            <person name="James T.Y."/>
            <person name="O'Malley M.A."/>
            <person name="Stajich J.E."/>
            <person name="Spatafora J.W."/>
            <person name="Visel A."/>
            <person name="Grigoriev I.V."/>
        </authorList>
    </citation>
    <scope>NUCLEOTIDE SEQUENCE [LARGE SCALE GENOMIC DNA]</scope>
    <source>
        <strain evidence="2 3">62-1032</strain>
    </source>
</reference>
<evidence type="ECO:0000256" key="1">
    <source>
        <dbReference type="SAM" id="MobiDB-lite"/>
    </source>
</evidence>
<evidence type="ECO:0008006" key="4">
    <source>
        <dbReference type="Google" id="ProtNLM"/>
    </source>
</evidence>
<dbReference type="AlphaFoldDB" id="A0A1Y2FTH0"/>
<dbReference type="EMBL" id="MCGR01000015">
    <property type="protein sequence ID" value="ORY85985.1"/>
    <property type="molecule type" value="Genomic_DNA"/>
</dbReference>
<proteinExistence type="predicted"/>
<dbReference type="OrthoDB" id="544608at2759"/>
<feature type="region of interest" description="Disordered" evidence="1">
    <location>
        <begin position="91"/>
        <end position="112"/>
    </location>
</feature>
<feature type="non-terminal residue" evidence="2">
    <location>
        <position position="494"/>
    </location>
</feature>
<name>A0A1Y2FTH0_9BASI</name>
<dbReference type="SUPFAM" id="SSF52266">
    <property type="entry name" value="SGNH hydrolase"/>
    <property type="match status" value="1"/>
</dbReference>
<evidence type="ECO:0000313" key="3">
    <source>
        <dbReference type="Proteomes" id="UP000193467"/>
    </source>
</evidence>
<organism evidence="2 3">
    <name type="scientific">Leucosporidium creatinivorum</name>
    <dbReference type="NCBI Taxonomy" id="106004"/>
    <lineage>
        <taxon>Eukaryota</taxon>
        <taxon>Fungi</taxon>
        <taxon>Dikarya</taxon>
        <taxon>Basidiomycota</taxon>
        <taxon>Pucciniomycotina</taxon>
        <taxon>Microbotryomycetes</taxon>
        <taxon>Leucosporidiales</taxon>
        <taxon>Leucosporidium</taxon>
    </lineage>
</organism>
<dbReference type="PANTHER" id="PTHR34407">
    <property type="entry name" value="EXPRESSED PROTEIN"/>
    <property type="match status" value="1"/>
</dbReference>
<dbReference type="Proteomes" id="UP000193467">
    <property type="component" value="Unassembled WGS sequence"/>
</dbReference>
<feature type="compositionally biased region" description="Pro residues" evidence="1">
    <location>
        <begin position="91"/>
        <end position="110"/>
    </location>
</feature>